<dbReference type="InterPro" id="IPR035642">
    <property type="entry name" value="MraZ_N"/>
</dbReference>
<dbReference type="SUPFAM" id="SSF89447">
    <property type="entry name" value="AbrB/MazE/MraZ-like"/>
    <property type="match status" value="1"/>
</dbReference>
<accession>A0ABV7WHB1</accession>
<dbReference type="EMBL" id="JBHRWW010000004">
    <property type="protein sequence ID" value="MFC3688431.1"/>
    <property type="molecule type" value="Genomic_DNA"/>
</dbReference>
<dbReference type="HAMAP" id="MF_01008">
    <property type="entry name" value="MraZ"/>
    <property type="match status" value="1"/>
</dbReference>
<evidence type="ECO:0000313" key="9">
    <source>
        <dbReference type="EMBL" id="MFC3688431.1"/>
    </source>
</evidence>
<dbReference type="PANTHER" id="PTHR34701:SF1">
    <property type="entry name" value="TRANSCRIPTIONAL REGULATOR MRAZ"/>
    <property type="match status" value="1"/>
</dbReference>
<name>A0ABV7WHB1_9MICO</name>
<dbReference type="Pfam" id="PF02381">
    <property type="entry name" value="MraZ"/>
    <property type="match status" value="2"/>
</dbReference>
<dbReference type="PANTHER" id="PTHR34701">
    <property type="entry name" value="TRANSCRIPTIONAL REGULATOR MRAZ"/>
    <property type="match status" value="1"/>
</dbReference>
<keyword evidence="10" id="KW-1185">Reference proteome</keyword>
<comment type="caution">
    <text evidence="9">The sequence shown here is derived from an EMBL/GenBank/DDBJ whole genome shotgun (WGS) entry which is preliminary data.</text>
</comment>
<keyword evidence="6 7" id="KW-0804">Transcription</keyword>
<evidence type="ECO:0000313" key="10">
    <source>
        <dbReference type="Proteomes" id="UP001595685"/>
    </source>
</evidence>
<keyword evidence="4 7" id="KW-0805">Transcription regulation</keyword>
<feature type="domain" description="SpoVT-AbrB" evidence="8">
    <location>
        <begin position="5"/>
        <end position="47"/>
    </location>
</feature>
<comment type="subunit">
    <text evidence="7">Forms oligomers.</text>
</comment>
<evidence type="ECO:0000256" key="5">
    <source>
        <dbReference type="ARBA" id="ARBA00023125"/>
    </source>
</evidence>
<comment type="similarity">
    <text evidence="7">Belongs to the MraZ family.</text>
</comment>
<evidence type="ECO:0000256" key="7">
    <source>
        <dbReference type="HAMAP-Rule" id="MF_01008"/>
    </source>
</evidence>
<dbReference type="PROSITE" id="PS51740">
    <property type="entry name" value="SPOVT_ABRB"/>
    <property type="match status" value="1"/>
</dbReference>
<dbReference type="CDD" id="cd16321">
    <property type="entry name" value="MraZ_C"/>
    <property type="match status" value="1"/>
</dbReference>
<evidence type="ECO:0000256" key="4">
    <source>
        <dbReference type="ARBA" id="ARBA00023015"/>
    </source>
</evidence>
<dbReference type="Gene3D" id="3.40.1550.20">
    <property type="entry name" value="Transcriptional regulator MraZ domain"/>
    <property type="match status" value="1"/>
</dbReference>
<comment type="subcellular location">
    <subcellularLocation>
        <location evidence="7">Cytoplasm</location>
        <location evidence="7">Nucleoid</location>
    </subcellularLocation>
</comment>
<dbReference type="InterPro" id="IPR003444">
    <property type="entry name" value="MraZ"/>
</dbReference>
<dbReference type="NCBIfam" id="TIGR00242">
    <property type="entry name" value="division/cell wall cluster transcriptional repressor MraZ"/>
    <property type="match status" value="1"/>
</dbReference>
<dbReference type="Proteomes" id="UP001595685">
    <property type="component" value="Unassembled WGS sequence"/>
</dbReference>
<evidence type="ECO:0000256" key="1">
    <source>
        <dbReference type="ARBA" id="ARBA00013860"/>
    </source>
</evidence>
<evidence type="ECO:0000259" key="8">
    <source>
        <dbReference type="PROSITE" id="PS51740"/>
    </source>
</evidence>
<gene>
    <name evidence="7 9" type="primary">mraZ</name>
    <name evidence="9" type="ORF">ACFOLH_08755</name>
</gene>
<dbReference type="InterPro" id="IPR020603">
    <property type="entry name" value="MraZ_dom"/>
</dbReference>
<dbReference type="CDD" id="cd16320">
    <property type="entry name" value="MraZ_N"/>
    <property type="match status" value="1"/>
</dbReference>
<keyword evidence="2 7" id="KW-0963">Cytoplasm</keyword>
<dbReference type="InterPro" id="IPR007159">
    <property type="entry name" value="SpoVT-AbrB_dom"/>
</dbReference>
<dbReference type="InterPro" id="IPR038619">
    <property type="entry name" value="MraZ_sf"/>
</dbReference>
<proteinExistence type="inferred from homology"/>
<keyword evidence="3" id="KW-0677">Repeat</keyword>
<dbReference type="InterPro" id="IPR035644">
    <property type="entry name" value="MraZ_C"/>
</dbReference>
<evidence type="ECO:0000256" key="2">
    <source>
        <dbReference type="ARBA" id="ARBA00022490"/>
    </source>
</evidence>
<evidence type="ECO:0000256" key="3">
    <source>
        <dbReference type="ARBA" id="ARBA00022737"/>
    </source>
</evidence>
<dbReference type="InterPro" id="IPR037914">
    <property type="entry name" value="SpoVT-AbrB_sf"/>
</dbReference>
<reference evidence="10" key="1">
    <citation type="journal article" date="2019" name="Int. J. Syst. Evol. Microbiol.">
        <title>The Global Catalogue of Microorganisms (GCM) 10K type strain sequencing project: providing services to taxonomists for standard genome sequencing and annotation.</title>
        <authorList>
            <consortium name="The Broad Institute Genomics Platform"/>
            <consortium name="The Broad Institute Genome Sequencing Center for Infectious Disease"/>
            <person name="Wu L."/>
            <person name="Ma J."/>
        </authorList>
    </citation>
    <scope>NUCLEOTIDE SEQUENCE [LARGE SCALE GENOMIC DNA]</scope>
    <source>
        <strain evidence="10">NCAIM B.02333</strain>
    </source>
</reference>
<organism evidence="9 10">
    <name type="scientific">Aquipuribacter hungaricus</name>
    <dbReference type="NCBI Taxonomy" id="545624"/>
    <lineage>
        <taxon>Bacteria</taxon>
        <taxon>Bacillati</taxon>
        <taxon>Actinomycetota</taxon>
        <taxon>Actinomycetes</taxon>
        <taxon>Micrococcales</taxon>
        <taxon>Intrasporangiaceae</taxon>
        <taxon>Aquipuribacter</taxon>
    </lineage>
</organism>
<evidence type="ECO:0000256" key="6">
    <source>
        <dbReference type="ARBA" id="ARBA00023163"/>
    </source>
</evidence>
<dbReference type="RefSeq" id="WP_340295100.1">
    <property type="nucleotide sequence ID" value="NZ_JBBEOI010000206.1"/>
</dbReference>
<keyword evidence="5 7" id="KW-0238">DNA-binding</keyword>
<protein>
    <recommendedName>
        <fullName evidence="1 7">Transcriptional regulator MraZ</fullName>
    </recommendedName>
</protein>
<sequence length="143" mass="15752">MFLGTFSPRLDDKNRLVLPAKWRSAFDGGIVMTRGQERCVFAFPRAAFESLVDELAGAPLTNKDARDYARMLLAGAQDEVPDKQGRVTVAPLLREYAGLSKELAVLGVGRRLEIWDAAAWQDLQATGEQAFSERSTEILPGVL</sequence>